<dbReference type="Proteomes" id="UP000827872">
    <property type="component" value="Linkage Group LG05"/>
</dbReference>
<gene>
    <name evidence="1" type="ORF">K3G42_010853</name>
</gene>
<evidence type="ECO:0000313" key="1">
    <source>
        <dbReference type="EMBL" id="KAH7999456.1"/>
    </source>
</evidence>
<protein>
    <submittedName>
        <fullName evidence="1">Uncharacterized protein</fullName>
    </submittedName>
</protein>
<reference evidence="1" key="1">
    <citation type="submission" date="2021-08" db="EMBL/GenBank/DDBJ databases">
        <title>The first chromosome-level gecko genome reveals the dynamic sex chromosomes of Neotropical dwarf geckos (Sphaerodactylidae: Sphaerodactylus).</title>
        <authorList>
            <person name="Pinto B.J."/>
            <person name="Keating S.E."/>
            <person name="Gamble T."/>
        </authorList>
    </citation>
    <scope>NUCLEOTIDE SEQUENCE</scope>
    <source>
        <strain evidence="1">TG3544</strain>
    </source>
</reference>
<keyword evidence="2" id="KW-1185">Reference proteome</keyword>
<organism evidence="1 2">
    <name type="scientific">Sphaerodactylus townsendi</name>
    <dbReference type="NCBI Taxonomy" id="933632"/>
    <lineage>
        <taxon>Eukaryota</taxon>
        <taxon>Metazoa</taxon>
        <taxon>Chordata</taxon>
        <taxon>Craniata</taxon>
        <taxon>Vertebrata</taxon>
        <taxon>Euteleostomi</taxon>
        <taxon>Lepidosauria</taxon>
        <taxon>Squamata</taxon>
        <taxon>Bifurcata</taxon>
        <taxon>Gekkota</taxon>
        <taxon>Sphaerodactylidae</taxon>
        <taxon>Sphaerodactylus</taxon>
    </lineage>
</organism>
<dbReference type="EMBL" id="CM037618">
    <property type="protein sequence ID" value="KAH7999456.1"/>
    <property type="molecule type" value="Genomic_DNA"/>
</dbReference>
<name>A0ACB8F3F1_9SAUR</name>
<evidence type="ECO:0000313" key="2">
    <source>
        <dbReference type="Proteomes" id="UP000827872"/>
    </source>
</evidence>
<accession>A0ACB8F3F1</accession>
<comment type="caution">
    <text evidence="1">The sequence shown here is derived from an EMBL/GenBank/DDBJ whole genome shotgun (WGS) entry which is preliminary data.</text>
</comment>
<sequence length="87" mass="8887">MPGTRLPLSPSKRAGFIAFCPALMRTSRSKSAAALGWEPQPLAGELVPTGAVRAGSPAAEVSTAEKEAEDRGSLAAAGAHRSWAEGN</sequence>
<proteinExistence type="predicted"/>